<feature type="transmembrane region" description="Helical" evidence="6">
    <location>
        <begin position="248"/>
        <end position="267"/>
    </location>
</feature>
<keyword evidence="4 6" id="KW-1133">Transmembrane helix</keyword>
<dbReference type="RefSeq" id="WP_188866480.1">
    <property type="nucleotide sequence ID" value="NZ_BMNW01000005.1"/>
</dbReference>
<sequence length="297" mass="31838">MLSHGGHLAQRPVWLADISLLLVAIVWGSSYSIAKTALLFYPVLGFLAIRFCLTALLLLPQLRGEGRKAIRPGLPLGLMLLAIFLCETFGVAQTTASKAAFLISLFVIFTPLLEWVLLSQRPAREAFLAAAVSLLGIWLLTGEGTGELQFNLGDALMVAAAVLRALMMCVTKRYFSTQAIPALALTAVQAAVAGLGCLVMACLLPAGLPALPATYTFWLATGYLVVFCTLFAFVVQIQAIRYSSPTRVSLLMGTEPVFGALFAVFWLQESLAVQGWIGGFLIVATAIWATRLRSAAV</sequence>
<keyword evidence="5 6" id="KW-0472">Membrane</keyword>
<feature type="transmembrane region" description="Helical" evidence="6">
    <location>
        <begin position="214"/>
        <end position="236"/>
    </location>
</feature>
<feature type="transmembrane region" description="Helical" evidence="6">
    <location>
        <begin position="12"/>
        <end position="33"/>
    </location>
</feature>
<dbReference type="InterPro" id="IPR037185">
    <property type="entry name" value="EmrE-like"/>
</dbReference>
<feature type="transmembrane region" description="Helical" evidence="6">
    <location>
        <begin position="148"/>
        <end position="170"/>
    </location>
</feature>
<feature type="domain" description="EamA" evidence="7">
    <location>
        <begin position="15"/>
        <end position="141"/>
    </location>
</feature>
<evidence type="ECO:0000256" key="4">
    <source>
        <dbReference type="ARBA" id="ARBA00022989"/>
    </source>
</evidence>
<organism evidence="8 9">
    <name type="scientific">Pseudomonas asuensis</name>
    <dbReference type="NCBI Taxonomy" id="1825787"/>
    <lineage>
        <taxon>Bacteria</taxon>
        <taxon>Pseudomonadati</taxon>
        <taxon>Pseudomonadota</taxon>
        <taxon>Gammaproteobacteria</taxon>
        <taxon>Pseudomonadales</taxon>
        <taxon>Pseudomonadaceae</taxon>
        <taxon>Pseudomonas</taxon>
    </lineage>
</organism>
<feature type="transmembrane region" description="Helical" evidence="6">
    <location>
        <begin position="182"/>
        <end position="208"/>
    </location>
</feature>
<evidence type="ECO:0000313" key="8">
    <source>
        <dbReference type="EMBL" id="GGM13130.1"/>
    </source>
</evidence>
<feature type="transmembrane region" description="Helical" evidence="6">
    <location>
        <begin position="39"/>
        <end position="62"/>
    </location>
</feature>
<dbReference type="PANTHER" id="PTHR42920:SF5">
    <property type="entry name" value="EAMA DOMAIN-CONTAINING PROTEIN"/>
    <property type="match status" value="1"/>
</dbReference>
<evidence type="ECO:0000256" key="2">
    <source>
        <dbReference type="ARBA" id="ARBA00022475"/>
    </source>
</evidence>
<proteinExistence type="predicted"/>
<feature type="transmembrane region" description="Helical" evidence="6">
    <location>
        <begin position="273"/>
        <end position="290"/>
    </location>
</feature>
<dbReference type="Proteomes" id="UP000616499">
    <property type="component" value="Unassembled WGS sequence"/>
</dbReference>
<accession>A0ABQ2GV17</accession>
<evidence type="ECO:0000313" key="9">
    <source>
        <dbReference type="Proteomes" id="UP000616499"/>
    </source>
</evidence>
<feature type="transmembrane region" description="Helical" evidence="6">
    <location>
        <begin position="125"/>
        <end position="142"/>
    </location>
</feature>
<dbReference type="InterPro" id="IPR051258">
    <property type="entry name" value="Diverse_Substrate_Transporter"/>
</dbReference>
<evidence type="ECO:0000256" key="3">
    <source>
        <dbReference type="ARBA" id="ARBA00022692"/>
    </source>
</evidence>
<keyword evidence="9" id="KW-1185">Reference proteome</keyword>
<evidence type="ECO:0000259" key="7">
    <source>
        <dbReference type="Pfam" id="PF00892"/>
    </source>
</evidence>
<evidence type="ECO:0000256" key="5">
    <source>
        <dbReference type="ARBA" id="ARBA00023136"/>
    </source>
</evidence>
<protein>
    <recommendedName>
        <fullName evidence="7">EamA domain-containing protein</fullName>
    </recommendedName>
</protein>
<feature type="transmembrane region" description="Helical" evidence="6">
    <location>
        <begin position="99"/>
        <end position="118"/>
    </location>
</feature>
<dbReference type="Pfam" id="PF00892">
    <property type="entry name" value="EamA"/>
    <property type="match status" value="2"/>
</dbReference>
<keyword evidence="3 6" id="KW-0812">Transmembrane</keyword>
<feature type="transmembrane region" description="Helical" evidence="6">
    <location>
        <begin position="74"/>
        <end position="93"/>
    </location>
</feature>
<reference evidence="9" key="1">
    <citation type="journal article" date="2019" name="Int. J. Syst. Evol. Microbiol.">
        <title>The Global Catalogue of Microorganisms (GCM) 10K type strain sequencing project: providing services to taxonomists for standard genome sequencing and annotation.</title>
        <authorList>
            <consortium name="The Broad Institute Genomics Platform"/>
            <consortium name="The Broad Institute Genome Sequencing Center for Infectious Disease"/>
            <person name="Wu L."/>
            <person name="Ma J."/>
        </authorList>
    </citation>
    <scope>NUCLEOTIDE SEQUENCE [LARGE SCALE GENOMIC DNA]</scope>
    <source>
        <strain evidence="9">JCM 13501</strain>
    </source>
</reference>
<dbReference type="SUPFAM" id="SSF103481">
    <property type="entry name" value="Multidrug resistance efflux transporter EmrE"/>
    <property type="match status" value="2"/>
</dbReference>
<keyword evidence="2" id="KW-1003">Cell membrane</keyword>
<comment type="caution">
    <text evidence="8">The sequence shown here is derived from an EMBL/GenBank/DDBJ whole genome shotgun (WGS) entry which is preliminary data.</text>
</comment>
<evidence type="ECO:0000256" key="6">
    <source>
        <dbReference type="SAM" id="Phobius"/>
    </source>
</evidence>
<name>A0ABQ2GV17_9PSED</name>
<gene>
    <name evidence="8" type="ORF">GCM10009425_25180</name>
</gene>
<comment type="subcellular location">
    <subcellularLocation>
        <location evidence="1">Cell membrane</location>
        <topology evidence="1">Multi-pass membrane protein</topology>
    </subcellularLocation>
</comment>
<dbReference type="EMBL" id="BMNW01000005">
    <property type="protein sequence ID" value="GGM13130.1"/>
    <property type="molecule type" value="Genomic_DNA"/>
</dbReference>
<feature type="domain" description="EamA" evidence="7">
    <location>
        <begin position="152"/>
        <end position="288"/>
    </location>
</feature>
<dbReference type="InterPro" id="IPR000620">
    <property type="entry name" value="EamA_dom"/>
</dbReference>
<evidence type="ECO:0000256" key="1">
    <source>
        <dbReference type="ARBA" id="ARBA00004651"/>
    </source>
</evidence>
<dbReference type="PANTHER" id="PTHR42920">
    <property type="entry name" value="OS03G0707200 PROTEIN-RELATED"/>
    <property type="match status" value="1"/>
</dbReference>